<protein>
    <submittedName>
        <fullName evidence="3">Uncharacterized protein</fullName>
    </submittedName>
</protein>
<evidence type="ECO:0000256" key="1">
    <source>
        <dbReference type="SAM" id="Coils"/>
    </source>
</evidence>
<feature type="compositionally biased region" description="Basic and acidic residues" evidence="2">
    <location>
        <begin position="205"/>
        <end position="249"/>
    </location>
</feature>
<sequence>MAALQVLDGELWQWDTGREVEVVGCEQVHFAKSTTGTCYTVAVADSKAKIPDELLQAAGRVYAWAYITDEAYGGRTRIEALWDVKRRAKPAEYIYEPSDQRTIKDAETARDEAKAAQKAAEAARDKAVAAEVKGARATTLASGSQATATMENNVLVIGVPKGDALRYSDLTAEQIAELKKPATDAAAGVNKVNGEFKQLKASVETAEKGRADAEAVRRKKETERGQNETGRKEAEAGRKTAEQKREQDSTKALADAQAALKDAKTAALNYQSIIDSAAAVTALGLKKVNGKICQMRKVGA</sequence>
<dbReference type="EMBL" id="BK015682">
    <property type="protein sequence ID" value="DAE19673.1"/>
    <property type="molecule type" value="Genomic_DNA"/>
</dbReference>
<evidence type="ECO:0000256" key="2">
    <source>
        <dbReference type="SAM" id="MobiDB-lite"/>
    </source>
</evidence>
<reference evidence="3" key="1">
    <citation type="journal article" date="2021" name="Proc. Natl. Acad. Sci. U.S.A.">
        <title>A Catalog of Tens of Thousands of Viruses from Human Metagenomes Reveals Hidden Associations with Chronic Diseases.</title>
        <authorList>
            <person name="Tisza M.J."/>
            <person name="Buck C.B."/>
        </authorList>
    </citation>
    <scope>NUCLEOTIDE SEQUENCE</scope>
    <source>
        <strain evidence="3">CtAvf12</strain>
    </source>
</reference>
<accession>A0A8S5QLJ0</accession>
<keyword evidence="1" id="KW-0175">Coiled coil</keyword>
<feature type="coiled-coil region" evidence="1">
    <location>
        <begin position="103"/>
        <end position="133"/>
    </location>
</feature>
<feature type="region of interest" description="Disordered" evidence="2">
    <location>
        <begin position="203"/>
        <end position="250"/>
    </location>
</feature>
<evidence type="ECO:0000313" key="3">
    <source>
        <dbReference type="EMBL" id="DAE19673.1"/>
    </source>
</evidence>
<name>A0A8S5QLJ0_9CAUD</name>
<organism evidence="3">
    <name type="scientific">Siphoviridae sp. ctAvf12</name>
    <dbReference type="NCBI Taxonomy" id="2826185"/>
    <lineage>
        <taxon>Viruses</taxon>
        <taxon>Duplodnaviria</taxon>
        <taxon>Heunggongvirae</taxon>
        <taxon>Uroviricota</taxon>
        <taxon>Caudoviricetes</taxon>
    </lineage>
</organism>
<proteinExistence type="predicted"/>